<reference evidence="2" key="1">
    <citation type="journal article" date="2019" name="Beilstein J. Org. Chem.">
        <title>Nanangenines: drimane sesquiterpenoids as the dominant metabolite cohort of a novel Australian fungus, Aspergillus nanangensis.</title>
        <authorList>
            <person name="Lacey H.J."/>
            <person name="Gilchrist C.L.M."/>
            <person name="Crombie A."/>
            <person name="Kalaitzis J.A."/>
            <person name="Vuong D."/>
            <person name="Rutledge P.J."/>
            <person name="Turner P."/>
            <person name="Pitt J.I."/>
            <person name="Lacey E."/>
            <person name="Chooi Y.H."/>
            <person name="Piggott A.M."/>
        </authorList>
    </citation>
    <scope>NUCLEOTIDE SEQUENCE</scope>
    <source>
        <strain evidence="2">MST-FP2251</strain>
    </source>
</reference>
<reference evidence="2" key="2">
    <citation type="submission" date="2020-02" db="EMBL/GenBank/DDBJ databases">
        <authorList>
            <person name="Gilchrist C.L.M."/>
            <person name="Chooi Y.-H."/>
        </authorList>
    </citation>
    <scope>NUCLEOTIDE SEQUENCE</scope>
    <source>
        <strain evidence="2">MST-FP2251</strain>
    </source>
</reference>
<dbReference type="Gene3D" id="3.10.490.10">
    <property type="entry name" value="Gamma-glutamyl cyclotransferase-like"/>
    <property type="match status" value="1"/>
</dbReference>
<evidence type="ECO:0000313" key="3">
    <source>
        <dbReference type="Proteomes" id="UP001194746"/>
    </source>
</evidence>
<organism evidence="2 3">
    <name type="scientific">Aspergillus nanangensis</name>
    <dbReference type="NCBI Taxonomy" id="2582783"/>
    <lineage>
        <taxon>Eukaryota</taxon>
        <taxon>Fungi</taxon>
        <taxon>Dikarya</taxon>
        <taxon>Ascomycota</taxon>
        <taxon>Pezizomycotina</taxon>
        <taxon>Eurotiomycetes</taxon>
        <taxon>Eurotiomycetidae</taxon>
        <taxon>Eurotiales</taxon>
        <taxon>Aspergillaceae</taxon>
        <taxon>Aspergillus</taxon>
        <taxon>Aspergillus subgen. Circumdati</taxon>
    </lineage>
</organism>
<dbReference type="Pfam" id="PF06094">
    <property type="entry name" value="GGACT"/>
    <property type="match status" value="1"/>
</dbReference>
<name>A0AAD4GP95_ASPNN</name>
<dbReference type="Proteomes" id="UP001194746">
    <property type="component" value="Unassembled WGS sequence"/>
</dbReference>
<gene>
    <name evidence="2" type="ORF">FE257_002206</name>
</gene>
<evidence type="ECO:0000259" key="1">
    <source>
        <dbReference type="Pfam" id="PF06094"/>
    </source>
</evidence>
<proteinExistence type="predicted"/>
<comment type="caution">
    <text evidence="2">The sequence shown here is derived from an EMBL/GenBank/DDBJ whole genome shotgun (WGS) entry which is preliminary data.</text>
</comment>
<keyword evidence="3" id="KW-1185">Reference proteome</keyword>
<dbReference type="InterPro" id="IPR009288">
    <property type="entry name" value="AIG2-like_dom"/>
</dbReference>
<accession>A0AAD4GP95</accession>
<dbReference type="EMBL" id="VCAU01000130">
    <property type="protein sequence ID" value="KAF9884215.1"/>
    <property type="molecule type" value="Genomic_DNA"/>
</dbReference>
<feature type="domain" description="Gamma-glutamylcyclotransferase AIG2-like" evidence="1">
    <location>
        <begin position="43"/>
        <end position="158"/>
    </location>
</feature>
<evidence type="ECO:0000313" key="2">
    <source>
        <dbReference type="EMBL" id="KAF9884215.1"/>
    </source>
</evidence>
<dbReference type="AlphaFoldDB" id="A0AAD4GP95"/>
<protein>
    <recommendedName>
        <fullName evidence="1">Gamma-glutamylcyclotransferase AIG2-like domain-containing protein</fullName>
    </recommendedName>
</protein>
<sequence length="234" mass="26160">MPLAGNLMRCQPCLPQDFVQALDTLSESEVTRLLRKSPCSTRFVYGAFMLPTVLKYFLHAHQSVNITQKMTPAILYGHELCRFSGASIPVIVPSSKPSALVEGILLLDLDRDQQNATHEVESGLMDLAHVEVQVPQTDIAGPHHLYYRQTVQTGTFTWKGSQEGLVPIEATMWSPDNFLQGPFYRHMAQYQNWALDGSLSSRTQLCIDQDTDKDRLGVSTAAAKHGTRLFERPT</sequence>